<keyword evidence="9" id="KW-0812">Transmembrane</keyword>
<dbReference type="GO" id="GO:0045151">
    <property type="term" value="P:acetoin biosynthetic process"/>
    <property type="evidence" value="ECO:0007669"/>
    <property type="project" value="UniProtKB-KW"/>
</dbReference>
<evidence type="ECO:0000256" key="1">
    <source>
        <dbReference type="ARBA" id="ARBA00001784"/>
    </source>
</evidence>
<protein>
    <recommendedName>
        <fullName evidence="5">Alpha-acetolactate decarboxylase</fullName>
        <ecNumber evidence="4">4.1.1.5</ecNumber>
    </recommendedName>
</protein>
<dbReference type="EMBL" id="BARU01021616">
    <property type="protein sequence ID" value="GAH48172.1"/>
    <property type="molecule type" value="Genomic_DNA"/>
</dbReference>
<dbReference type="Pfam" id="PF03306">
    <property type="entry name" value="AAL_decarboxy"/>
    <property type="match status" value="1"/>
</dbReference>
<proteinExistence type="inferred from homology"/>
<feature type="transmembrane region" description="Helical" evidence="9">
    <location>
        <begin position="6"/>
        <end position="25"/>
    </location>
</feature>
<sequence length="148" mass="16766">MKVISYLWLVVFFVIVVAISGYSSVQEKKDVLFQASTVNALLEGVYDGEMTYEQLKRYGDFGLGTFNGLDGEMIGLEDKFYQIKAGGIAYLVDGSMRTPFAVVTYFEPDKTVLLDKSVDYKELQQYLGNLLPTKNIFYALKIEGIFKY</sequence>
<accession>X1FT57</accession>
<dbReference type="SUPFAM" id="SSF117856">
    <property type="entry name" value="AF0104/ALDC/Ptd012-like"/>
    <property type="match status" value="1"/>
</dbReference>
<evidence type="ECO:0000313" key="10">
    <source>
        <dbReference type="EMBL" id="GAH48172.1"/>
    </source>
</evidence>
<keyword evidence="9" id="KW-1133">Transmembrane helix</keyword>
<evidence type="ECO:0000256" key="3">
    <source>
        <dbReference type="ARBA" id="ARBA00007106"/>
    </source>
</evidence>
<organism evidence="10">
    <name type="scientific">marine sediment metagenome</name>
    <dbReference type="NCBI Taxonomy" id="412755"/>
    <lineage>
        <taxon>unclassified sequences</taxon>
        <taxon>metagenomes</taxon>
        <taxon>ecological metagenomes</taxon>
    </lineage>
</organism>
<dbReference type="InterPro" id="IPR005128">
    <property type="entry name" value="Acetolactate_a_deCO2ase"/>
</dbReference>
<evidence type="ECO:0000256" key="5">
    <source>
        <dbReference type="ARBA" id="ARBA00020164"/>
    </source>
</evidence>
<evidence type="ECO:0000256" key="8">
    <source>
        <dbReference type="ARBA" id="ARBA00023239"/>
    </source>
</evidence>
<evidence type="ECO:0000256" key="4">
    <source>
        <dbReference type="ARBA" id="ARBA00013204"/>
    </source>
</evidence>
<feature type="non-terminal residue" evidence="10">
    <location>
        <position position="148"/>
    </location>
</feature>
<dbReference type="PANTHER" id="PTHR35524:SF1">
    <property type="entry name" value="ALPHA-ACETOLACTATE DECARBOXYLASE"/>
    <property type="match status" value="1"/>
</dbReference>
<dbReference type="Gene3D" id="3.30.1330.80">
    <property type="entry name" value="Hypothetical protein, similar to alpha- acetolactate decarboxylase, domain 2"/>
    <property type="match status" value="1"/>
</dbReference>
<evidence type="ECO:0000256" key="2">
    <source>
        <dbReference type="ARBA" id="ARBA00005170"/>
    </source>
</evidence>
<comment type="pathway">
    <text evidence="2">Polyol metabolism; (R,R)-butane-2,3-diol biosynthesis; (R,R)-butane-2,3-diol from pyruvate: step 2/3.</text>
</comment>
<evidence type="ECO:0000256" key="6">
    <source>
        <dbReference type="ARBA" id="ARBA00022793"/>
    </source>
</evidence>
<dbReference type="GO" id="GO:0047605">
    <property type="term" value="F:acetolactate decarboxylase activity"/>
    <property type="evidence" value="ECO:0007669"/>
    <property type="project" value="UniProtKB-EC"/>
</dbReference>
<keyword evidence="6" id="KW-0210">Decarboxylase</keyword>
<keyword evidence="8" id="KW-0456">Lyase</keyword>
<dbReference type="EC" id="4.1.1.5" evidence="4"/>
<reference evidence="10" key="1">
    <citation type="journal article" date="2014" name="Front. Microbiol.">
        <title>High frequency of phylogenetically diverse reductive dehalogenase-homologous genes in deep subseafloor sedimentary metagenomes.</title>
        <authorList>
            <person name="Kawai M."/>
            <person name="Futagami T."/>
            <person name="Toyoda A."/>
            <person name="Takaki Y."/>
            <person name="Nishi S."/>
            <person name="Hori S."/>
            <person name="Arai W."/>
            <person name="Tsubouchi T."/>
            <person name="Morono Y."/>
            <person name="Uchiyama I."/>
            <person name="Ito T."/>
            <person name="Fujiyama A."/>
            <person name="Inagaki F."/>
            <person name="Takami H."/>
        </authorList>
    </citation>
    <scope>NUCLEOTIDE SEQUENCE</scope>
    <source>
        <strain evidence="10">Expedition CK06-06</strain>
    </source>
</reference>
<evidence type="ECO:0000256" key="7">
    <source>
        <dbReference type="ARBA" id="ARBA00023061"/>
    </source>
</evidence>
<gene>
    <name evidence="10" type="ORF">S03H2_35359</name>
</gene>
<comment type="catalytic activity">
    <reaction evidence="1">
        <text>(2S)-2-acetolactate + H(+) = (R)-acetoin + CO2</text>
        <dbReference type="Rhea" id="RHEA:21580"/>
        <dbReference type="ChEBI" id="CHEBI:15378"/>
        <dbReference type="ChEBI" id="CHEBI:15686"/>
        <dbReference type="ChEBI" id="CHEBI:16526"/>
        <dbReference type="ChEBI" id="CHEBI:58476"/>
        <dbReference type="EC" id="4.1.1.5"/>
    </reaction>
</comment>
<dbReference type="UniPathway" id="UPA00626">
    <property type="reaction ID" value="UER00678"/>
</dbReference>
<evidence type="ECO:0000256" key="9">
    <source>
        <dbReference type="SAM" id="Phobius"/>
    </source>
</evidence>
<comment type="caution">
    <text evidence="10">The sequence shown here is derived from an EMBL/GenBank/DDBJ whole genome shotgun (WGS) entry which is preliminary data.</text>
</comment>
<keyword evidence="9" id="KW-0472">Membrane</keyword>
<dbReference type="CDD" id="cd17299">
    <property type="entry name" value="acetolactate_decarboxylase"/>
    <property type="match status" value="1"/>
</dbReference>
<name>X1FT57_9ZZZZ</name>
<dbReference type="PANTHER" id="PTHR35524">
    <property type="entry name" value="ALPHA-ACETOLACTATE DECARBOXYLASE"/>
    <property type="match status" value="1"/>
</dbReference>
<comment type="similarity">
    <text evidence="3">Belongs to the alpha-acetolactate decarboxylase family.</text>
</comment>
<keyword evidence="7" id="KW-0005">Acetoin biosynthesis</keyword>
<dbReference type="AlphaFoldDB" id="X1FT57"/>